<sequence>MFVSFVSVVAKLMCAMRCPLGQRISWMLVFIAAALPQASCGQSNQWESAYFRGTPNDWNASAMTFNAEQGAWHTRQTFGADNPRFKITKNNNWDESYPANDFLITQGAGDYDILFNDATKAITATKVVTYSAPISENSICFGNASNFATPSVYFWNAAPANSLTGAPAWPGETMAAVQYEAGAYYCYTLTDYLTGQAMPNSLNVIFSNAGANQTNDLFTDNGYCFKNNVWQSLTACGIEIVPVEEVLIANAGNDREIEEGNTLTLSAAASEGNYTNAIWQSDAWQGSLTGAEVTTPLLSEPGVYTVTLTLQGHALTSSDSFTLTVTAKPEVNTSNNICFDNIQNFAQPTIYFWNATPAGSLSALPNWPGHAMAVVGNYVCYDFTDLIASGAAMPSALNVIFSDNGNNQTEDLLFDGNACYAASTWQSMAACGLEAKPVLIAEAGENQTVQEGSNTVLSAAASQGQFETAVWQSSAWAGEINGSPAVTPNLTVVGEHTVTLTIANGETTAQDTFTLTVTARPTNHGMTERPLLSEPLAFPVSGNVSAGAYRFEKAFPNLEGQFLSPVMILPDGINDLIFVVDKPGSIFVFPNDENVTANQVHEILDIKNSVRNYHEQGLLSMAFDPNYASNGFIYIYYIHGEDDNERAPDGQYGDAILERYTINDPLNPTSVVAGSNVEVLRVLQPGPDHKGGMMQFHAEEGYLYLSIGDGAYGHSAIESFPEDPRTNNSAQDTANLRGSMIRIQPLEFPVDGKYYAVPSDNPFVGMGNYRPEIWSYGHRNPWRWAFDTEAPYTIWQTEVGQAGFEEVNLIQKGKNYGWPICEGLTNRGALGGDASKNCATDFEPPREGYFQPEGFSIIGGIVYRGNKLPNLTGHFIFGDYVTKKIWSIVDGDAKQLVSDAFPENIVSFGTDLSGEELFVSTYGVEYGGNSTIYKVVDDDAEAAVIPQTLSATGLFADLTTLTPVSGVIEYDVNTDGWFDGAIARHFISIPNDTTIAFNSVENWQLPAGAVLVKHLSVMGENNSQIPFTTSVLFKQQSGNWQAANYHWNDAGTEATLVTQTINVTDNGLEPRTRAVQSAGDCGSCHTGSGSKDPLALHTRQLNKVFDYTGVLDNQLDAFNYVGLFDQTINSASDYNVFAAIDDETSSTSLRARSYMDTNCSHCHSSGFMDLQFDTPLMETRLIVVQTTSDKVRLRPFDHANSLVYIYQTSDGNRMPKGSRYTNPLAQTVFEQWINAEDATQVGIELFSSGTRFAVGDSVRLDVKALYDNEFPLDNLDPVTWGSSNNAVVSVANTDESTQTLALNTVGTATVTVQAGGYSDQISITVTDSDASIVGLEIFPADIALAQSQQLVAYGLRADGSRVNLFGEVTWSVSAGASNVAVDSTGLLTRAAEGEATVTASYADLIAASQVTNAQQDFVLQYNNTTSNWAEVYVYLWTGPEGQAVEVAPWPGVRMAGPDENGIWQYTVNPANLVDGKTNVIFNNNNNGAQTPNQLDVAQASLYNNGTWTPLTPSTGVSRISVIAGATPNQAMDFEIGTVITVTANTATVGTEFSGWSGDGVAYIISDPTLPTVQVLIPIHGIALQAKFGEDATDYETARVLFDGGCAGCHGDGGSGGIAVALNQLHESNRYTQATLSNYIAEFMPSGNTSSCSGTNPGDCAYDIAKMILSNKWLACDGPECDGNSLDARNLRLLTKQEYLNSVRDIFGIQFDESIMASVPADGTFRNFTTASSLVADTDRTLGFQMVAEEVATTAINTFTFNGLASGCSNSQCVVEQLGRKLFRRPLAADEVQRYLALYDASEDGLTLVQGLLMSPHFMYRSEMGVLNAQTGLYEFTDHELATLLAYTFWVTTPDEALLAAADAGTLNVEEQAERLLTDARAERGLRRFASGWLINSQYPFPAINSASLVDAFKEETIRLVMEGIRSNAPFNSLLTANYTYANTELAQHYGLGATSNWAQMFFPADDPRAGAGLLGHGSFLASRTSTVNPAPIKRGVYVREAIMCQEFPPPAAANFDISFEPSDSNRDATSRHTSDAACATCHQYIDGVGFGFERFGSDGLYRALETLGNGVIQEIDDSGSIKSLTSPETVLDPDSESVAYFSVPELAGLIAESGQGEACFSRQFYRYTVGRNEESEGDEIFIREYSADLRNGGGMFDMLIDLTTSAAFGARH</sequence>
<dbReference type="Pfam" id="PF07995">
    <property type="entry name" value="GSDH"/>
    <property type="match status" value="1"/>
</dbReference>
<evidence type="ECO:0000259" key="5">
    <source>
        <dbReference type="PROSITE" id="PS51007"/>
    </source>
</evidence>
<dbReference type="RefSeq" id="WP_303493813.1">
    <property type="nucleotide sequence ID" value="NZ_JAUOPB010000015.1"/>
</dbReference>
<evidence type="ECO:0000256" key="2">
    <source>
        <dbReference type="ARBA" id="ARBA00022723"/>
    </source>
</evidence>
<keyword evidence="3 4" id="KW-0408">Iron</keyword>
<protein>
    <submittedName>
        <fullName evidence="6">Starch-binding protein</fullName>
    </submittedName>
</protein>
<dbReference type="InterPro" id="IPR011041">
    <property type="entry name" value="Quinoprot_gluc/sorb_DH_b-prop"/>
</dbReference>
<dbReference type="Pfam" id="PF07631">
    <property type="entry name" value="PSD4"/>
    <property type="match status" value="1"/>
</dbReference>
<reference evidence="6" key="1">
    <citation type="submission" date="2023-07" db="EMBL/GenBank/DDBJ databases">
        <title>Genome content predicts the carbon catabolic preferences of heterotrophic bacteria.</title>
        <authorList>
            <person name="Gralka M."/>
        </authorList>
    </citation>
    <scope>NUCLEOTIDE SEQUENCE</scope>
    <source>
        <strain evidence="6">I3M17_2</strain>
    </source>
</reference>
<dbReference type="InterPro" id="IPR013039">
    <property type="entry name" value="DUF1588"/>
</dbReference>
<name>A0AAW7XA80_9GAMM</name>
<organism evidence="6 7">
    <name type="scientific">Saccharophagus degradans</name>
    <dbReference type="NCBI Taxonomy" id="86304"/>
    <lineage>
        <taxon>Bacteria</taxon>
        <taxon>Pseudomonadati</taxon>
        <taxon>Pseudomonadota</taxon>
        <taxon>Gammaproteobacteria</taxon>
        <taxon>Cellvibrionales</taxon>
        <taxon>Cellvibrionaceae</taxon>
        <taxon>Saccharophagus</taxon>
    </lineage>
</organism>
<evidence type="ECO:0000256" key="4">
    <source>
        <dbReference type="PROSITE-ProRule" id="PRU00433"/>
    </source>
</evidence>
<dbReference type="InterPro" id="IPR012938">
    <property type="entry name" value="Glc/Sorbosone_DH"/>
</dbReference>
<dbReference type="SUPFAM" id="SSF50952">
    <property type="entry name" value="Soluble quinoprotein glucose dehydrogenase"/>
    <property type="match status" value="1"/>
</dbReference>
<dbReference type="InterPro" id="IPR036909">
    <property type="entry name" value="Cyt_c-like_dom_sf"/>
</dbReference>
<dbReference type="InterPro" id="IPR003343">
    <property type="entry name" value="Big_2"/>
</dbReference>
<dbReference type="Pfam" id="PF16738">
    <property type="entry name" value="CBM26"/>
    <property type="match status" value="3"/>
</dbReference>
<dbReference type="InterPro" id="IPR013043">
    <property type="entry name" value="DUF1595"/>
</dbReference>
<dbReference type="InterPro" id="IPR013783">
    <property type="entry name" value="Ig-like_fold"/>
</dbReference>
<proteinExistence type="predicted"/>
<dbReference type="Pfam" id="PF07637">
    <property type="entry name" value="PSD5"/>
    <property type="match status" value="1"/>
</dbReference>
<dbReference type="InterPro" id="IPR009056">
    <property type="entry name" value="Cyt_c-like_dom"/>
</dbReference>
<dbReference type="SUPFAM" id="SSF46626">
    <property type="entry name" value="Cytochrome c"/>
    <property type="match status" value="1"/>
</dbReference>
<dbReference type="PANTHER" id="PTHR19328">
    <property type="entry name" value="HEDGEHOG-INTERACTING PROTEIN"/>
    <property type="match status" value="1"/>
</dbReference>
<evidence type="ECO:0000313" key="6">
    <source>
        <dbReference type="EMBL" id="MDO6424563.1"/>
    </source>
</evidence>
<dbReference type="Gene3D" id="1.10.760.10">
    <property type="entry name" value="Cytochrome c-like domain"/>
    <property type="match status" value="1"/>
</dbReference>
<evidence type="ECO:0000256" key="3">
    <source>
        <dbReference type="ARBA" id="ARBA00023004"/>
    </source>
</evidence>
<dbReference type="EMBL" id="JAUOPB010000015">
    <property type="protein sequence ID" value="MDO6424563.1"/>
    <property type="molecule type" value="Genomic_DNA"/>
</dbReference>
<dbReference type="InterPro" id="IPR013036">
    <property type="entry name" value="DUF1587"/>
</dbReference>
<dbReference type="GO" id="GO:0009055">
    <property type="term" value="F:electron transfer activity"/>
    <property type="evidence" value="ECO:0007669"/>
    <property type="project" value="InterPro"/>
</dbReference>
<dbReference type="Gene3D" id="2.60.40.1080">
    <property type="match status" value="2"/>
</dbReference>
<keyword evidence="1 4" id="KW-0349">Heme</keyword>
<dbReference type="Proteomes" id="UP001169760">
    <property type="component" value="Unassembled WGS sequence"/>
</dbReference>
<dbReference type="InterPro" id="IPR013042">
    <property type="entry name" value="DUF1592"/>
</dbReference>
<keyword evidence="2 4" id="KW-0479">Metal-binding</keyword>
<dbReference type="Pfam" id="PF07626">
    <property type="entry name" value="PSD3"/>
    <property type="match status" value="1"/>
</dbReference>
<dbReference type="PROSITE" id="PS51007">
    <property type="entry name" value="CYTC"/>
    <property type="match status" value="1"/>
</dbReference>
<dbReference type="SMART" id="SM00635">
    <property type="entry name" value="BID_2"/>
    <property type="match status" value="2"/>
</dbReference>
<gene>
    <name evidence="6" type="ORF">Q4521_18895</name>
</gene>
<dbReference type="PANTHER" id="PTHR19328:SF75">
    <property type="entry name" value="ALDOSE SUGAR DEHYDROGENASE YLII"/>
    <property type="match status" value="1"/>
</dbReference>
<feature type="domain" description="Cytochrome c" evidence="5">
    <location>
        <begin position="1592"/>
        <end position="1802"/>
    </location>
</feature>
<dbReference type="GO" id="GO:0046872">
    <property type="term" value="F:metal ion binding"/>
    <property type="evidence" value="ECO:0007669"/>
    <property type="project" value="UniProtKB-KW"/>
</dbReference>
<accession>A0AAW7XA80</accession>
<dbReference type="Gene3D" id="2.120.10.30">
    <property type="entry name" value="TolB, C-terminal domain"/>
    <property type="match status" value="1"/>
</dbReference>
<evidence type="ECO:0000256" key="1">
    <source>
        <dbReference type="ARBA" id="ARBA00022617"/>
    </source>
</evidence>
<dbReference type="Gene3D" id="2.60.40.10">
    <property type="entry name" value="Immunoglobulins"/>
    <property type="match status" value="5"/>
</dbReference>
<evidence type="ECO:0000313" key="7">
    <source>
        <dbReference type="Proteomes" id="UP001169760"/>
    </source>
</evidence>
<comment type="caution">
    <text evidence="6">The sequence shown here is derived from an EMBL/GenBank/DDBJ whole genome shotgun (WGS) entry which is preliminary data.</text>
</comment>
<dbReference type="InterPro" id="IPR011042">
    <property type="entry name" value="6-blade_b-propeller_TolB-like"/>
</dbReference>
<dbReference type="GO" id="GO:0020037">
    <property type="term" value="F:heme binding"/>
    <property type="evidence" value="ECO:0007669"/>
    <property type="project" value="InterPro"/>
</dbReference>
<dbReference type="Pfam" id="PF07627">
    <property type="entry name" value="PSCyt3"/>
    <property type="match status" value="1"/>
</dbReference>
<dbReference type="InterPro" id="IPR031965">
    <property type="entry name" value="CBM26"/>
</dbReference>